<name>A0AAE1DIJ3_9GAST</name>
<dbReference type="SUPFAM" id="SSF56436">
    <property type="entry name" value="C-type lectin-like"/>
    <property type="match status" value="1"/>
</dbReference>
<dbReference type="Proteomes" id="UP001283361">
    <property type="component" value="Unassembled WGS sequence"/>
</dbReference>
<reference evidence="1" key="1">
    <citation type="journal article" date="2023" name="G3 (Bethesda)">
        <title>A reference genome for the long-term kleptoplast-retaining sea slug Elysia crispata morphotype clarki.</title>
        <authorList>
            <person name="Eastman K.E."/>
            <person name="Pendleton A.L."/>
            <person name="Shaikh M.A."/>
            <person name="Suttiyut T."/>
            <person name="Ogas R."/>
            <person name="Tomko P."/>
            <person name="Gavelis G."/>
            <person name="Widhalm J.R."/>
            <person name="Wisecaver J.H."/>
        </authorList>
    </citation>
    <scope>NUCLEOTIDE SEQUENCE</scope>
    <source>
        <strain evidence="1">ECLA1</strain>
    </source>
</reference>
<comment type="caution">
    <text evidence="1">The sequence shown here is derived from an EMBL/GenBank/DDBJ whole genome shotgun (WGS) entry which is preliminary data.</text>
</comment>
<evidence type="ECO:0000313" key="2">
    <source>
        <dbReference type="Proteomes" id="UP001283361"/>
    </source>
</evidence>
<dbReference type="AlphaFoldDB" id="A0AAE1DIJ3"/>
<accession>A0AAE1DIJ3</accession>
<gene>
    <name evidence="1" type="ORF">RRG08_066324</name>
</gene>
<dbReference type="InterPro" id="IPR016187">
    <property type="entry name" value="CTDL_fold"/>
</dbReference>
<evidence type="ECO:0008006" key="3">
    <source>
        <dbReference type="Google" id="ProtNLM"/>
    </source>
</evidence>
<dbReference type="EMBL" id="JAWDGP010003675">
    <property type="protein sequence ID" value="KAK3771812.1"/>
    <property type="molecule type" value="Genomic_DNA"/>
</dbReference>
<organism evidence="1 2">
    <name type="scientific">Elysia crispata</name>
    <name type="common">lettuce slug</name>
    <dbReference type="NCBI Taxonomy" id="231223"/>
    <lineage>
        <taxon>Eukaryota</taxon>
        <taxon>Metazoa</taxon>
        <taxon>Spiralia</taxon>
        <taxon>Lophotrochozoa</taxon>
        <taxon>Mollusca</taxon>
        <taxon>Gastropoda</taxon>
        <taxon>Heterobranchia</taxon>
        <taxon>Euthyneura</taxon>
        <taxon>Panpulmonata</taxon>
        <taxon>Sacoglossa</taxon>
        <taxon>Placobranchoidea</taxon>
        <taxon>Plakobranchidae</taxon>
        <taxon>Elysia</taxon>
    </lineage>
</organism>
<protein>
    <recommendedName>
        <fullName evidence="3">Apple domain-containing protein</fullName>
    </recommendedName>
</protein>
<keyword evidence="2" id="KW-1185">Reference proteome</keyword>
<dbReference type="CDD" id="cd00037">
    <property type="entry name" value="CLECT"/>
    <property type="match status" value="1"/>
</dbReference>
<sequence length="212" mass="23187">MVVKTTAGAMFYFHVSMATHNCSTHEEVCRDLGYDGFAVVSAPEAFVYALKFTDYVRNRLDTPLFVGAHFRSVPKVTLWDDGTPLRSDTPFGHYPPRGDSSAACAQITTKNFELSMMGTTKNLPALCGNHKNYPTDSSGTTLSGELQTSVKTVLSVSQVFSYLECAVICGTVHECRAAEFNPDLLTCTVIGKYTSSGHNANPQVVTYIRKTF</sequence>
<proteinExistence type="predicted"/>
<evidence type="ECO:0000313" key="1">
    <source>
        <dbReference type="EMBL" id="KAK3771812.1"/>
    </source>
</evidence>